<reference evidence="5" key="1">
    <citation type="journal article" date="2013" name="Nat. Genet.">
        <title>The Capsella rubella genome and the genomic consequences of rapid mating system evolution.</title>
        <authorList>
            <person name="Slotte T."/>
            <person name="Hazzouri K.M."/>
            <person name="Agren J.A."/>
            <person name="Koenig D."/>
            <person name="Maumus F."/>
            <person name="Guo Y.L."/>
            <person name="Steige K."/>
            <person name="Platts A.E."/>
            <person name="Escobar J.S."/>
            <person name="Newman L.K."/>
            <person name="Wang W."/>
            <person name="Mandakova T."/>
            <person name="Vello E."/>
            <person name="Smith L.M."/>
            <person name="Henz S.R."/>
            <person name="Steffen J."/>
            <person name="Takuno S."/>
            <person name="Brandvain Y."/>
            <person name="Coop G."/>
            <person name="Andolfatto P."/>
            <person name="Hu T.T."/>
            <person name="Blanchette M."/>
            <person name="Clark R.M."/>
            <person name="Quesneville H."/>
            <person name="Nordborg M."/>
            <person name="Gaut B.S."/>
            <person name="Lysak M.A."/>
            <person name="Jenkins J."/>
            <person name="Grimwood J."/>
            <person name="Chapman J."/>
            <person name="Prochnik S."/>
            <person name="Shu S."/>
            <person name="Rokhsar D."/>
            <person name="Schmutz J."/>
            <person name="Weigel D."/>
            <person name="Wright S.I."/>
        </authorList>
    </citation>
    <scope>NUCLEOTIDE SEQUENCE [LARGE SCALE GENOMIC DNA]</scope>
    <source>
        <strain evidence="5">cv. Monte Gargano</strain>
    </source>
</reference>
<evidence type="ECO:0000256" key="2">
    <source>
        <dbReference type="ARBA" id="ARBA00022723"/>
    </source>
</evidence>
<evidence type="ECO:0000256" key="1">
    <source>
        <dbReference type="ARBA" id="ARBA00022679"/>
    </source>
</evidence>
<proteinExistence type="predicted"/>
<keyword evidence="2" id="KW-0479">Metal-binding</keyword>
<dbReference type="eggNOG" id="KOG0711">
    <property type="taxonomic scope" value="Eukaryota"/>
</dbReference>
<keyword evidence="1" id="KW-0808">Transferase</keyword>
<dbReference type="GO" id="GO:0004337">
    <property type="term" value="F:(2E,6E)-farnesyl diphosphate synthase activity"/>
    <property type="evidence" value="ECO:0007669"/>
    <property type="project" value="TreeGrafter"/>
</dbReference>
<name>R0GYF2_9BRAS</name>
<dbReference type="Proteomes" id="UP000029121">
    <property type="component" value="Unassembled WGS sequence"/>
</dbReference>
<dbReference type="PANTHER" id="PTHR11525">
    <property type="entry name" value="FARNESYL-PYROPHOSPHATE SYNTHETASE"/>
    <property type="match status" value="1"/>
</dbReference>
<dbReference type="EMBL" id="KB870810">
    <property type="protein sequence ID" value="EOA21924.1"/>
    <property type="molecule type" value="Genomic_DNA"/>
</dbReference>
<evidence type="ECO:0000313" key="5">
    <source>
        <dbReference type="Proteomes" id="UP000029121"/>
    </source>
</evidence>
<evidence type="ECO:0000256" key="3">
    <source>
        <dbReference type="ARBA" id="ARBA00022842"/>
    </source>
</evidence>
<evidence type="ECO:0000313" key="4">
    <source>
        <dbReference type="EMBL" id="EOA21924.1"/>
    </source>
</evidence>
<keyword evidence="3" id="KW-0460">Magnesium</keyword>
<sequence length="238" mass="27157">MMMSALGKKNHLLQQSPSLIFDMVQGIVLSQLSDDESICTLAKKSVTVISSQRTSSEKCEKGNEYWSDLLRGSSFEFTHNNGLNKYIPSSNHLFLILIRVFDHFVFVDLVPLFVDARLQFRHRWKLSCGLSVLQGSFLVLDDLMDYSVTDSHSLVGSDSQRGIPCYVDLVDMFNEVQFQTACGRIINLISSFRWRKIFCPSTPSYVKNVLVDMGIYFQVQRSTIRPHMPGFFLRSNCS</sequence>
<dbReference type="InterPro" id="IPR008949">
    <property type="entry name" value="Isoprenoid_synthase_dom_sf"/>
</dbReference>
<dbReference type="GO" id="GO:0045337">
    <property type="term" value="P:farnesyl diphosphate biosynthetic process"/>
    <property type="evidence" value="ECO:0007669"/>
    <property type="project" value="TreeGrafter"/>
</dbReference>
<dbReference type="GO" id="GO:0004161">
    <property type="term" value="F:dimethylallyltranstransferase activity"/>
    <property type="evidence" value="ECO:0007669"/>
    <property type="project" value="TreeGrafter"/>
</dbReference>
<dbReference type="SUPFAM" id="SSF48576">
    <property type="entry name" value="Terpenoid synthases"/>
    <property type="match status" value="1"/>
</dbReference>
<dbReference type="STRING" id="81985.R0GYF2"/>
<dbReference type="PANTHER" id="PTHR11525:SF0">
    <property type="entry name" value="FARNESYL PYROPHOSPHATE SYNTHASE"/>
    <property type="match status" value="1"/>
</dbReference>
<protein>
    <submittedName>
        <fullName evidence="4">Uncharacterized protein</fullName>
    </submittedName>
</protein>
<keyword evidence="5" id="KW-1185">Reference proteome</keyword>
<dbReference type="AlphaFoldDB" id="R0GYF2"/>
<accession>R0GYF2</accession>
<gene>
    <name evidence="4" type="ORF">CARUB_v10002411mg</name>
</gene>
<dbReference type="InterPro" id="IPR039702">
    <property type="entry name" value="FPS1-like"/>
</dbReference>
<organism evidence="4 5">
    <name type="scientific">Capsella rubella</name>
    <dbReference type="NCBI Taxonomy" id="81985"/>
    <lineage>
        <taxon>Eukaryota</taxon>
        <taxon>Viridiplantae</taxon>
        <taxon>Streptophyta</taxon>
        <taxon>Embryophyta</taxon>
        <taxon>Tracheophyta</taxon>
        <taxon>Spermatophyta</taxon>
        <taxon>Magnoliopsida</taxon>
        <taxon>eudicotyledons</taxon>
        <taxon>Gunneridae</taxon>
        <taxon>Pentapetalae</taxon>
        <taxon>rosids</taxon>
        <taxon>malvids</taxon>
        <taxon>Brassicales</taxon>
        <taxon>Brassicaceae</taxon>
        <taxon>Camelineae</taxon>
        <taxon>Capsella</taxon>
    </lineage>
</organism>
<dbReference type="GO" id="GO:0005737">
    <property type="term" value="C:cytoplasm"/>
    <property type="evidence" value="ECO:0007669"/>
    <property type="project" value="TreeGrafter"/>
</dbReference>
<dbReference type="GO" id="GO:0046872">
    <property type="term" value="F:metal ion binding"/>
    <property type="evidence" value="ECO:0007669"/>
    <property type="project" value="UniProtKB-KW"/>
</dbReference>